<organism evidence="3 4">
    <name type="scientific">Bacteriovorax antarcticus</name>
    <dbReference type="NCBI Taxonomy" id="3088717"/>
    <lineage>
        <taxon>Bacteria</taxon>
        <taxon>Pseudomonadati</taxon>
        <taxon>Bdellovibrionota</taxon>
        <taxon>Bacteriovoracia</taxon>
        <taxon>Bacteriovoracales</taxon>
        <taxon>Bacteriovoracaceae</taxon>
        <taxon>Bacteriovorax</taxon>
    </lineage>
</organism>
<feature type="transmembrane region" description="Helical" evidence="1">
    <location>
        <begin position="12"/>
        <end position="31"/>
    </location>
</feature>
<keyword evidence="4" id="KW-1185">Reference proteome</keyword>
<feature type="transmembrane region" description="Helical" evidence="1">
    <location>
        <begin position="130"/>
        <end position="151"/>
    </location>
</feature>
<dbReference type="Pfam" id="PF01757">
    <property type="entry name" value="Acyl_transf_3"/>
    <property type="match status" value="1"/>
</dbReference>
<evidence type="ECO:0000313" key="3">
    <source>
        <dbReference type="EMBL" id="MEA9355341.1"/>
    </source>
</evidence>
<dbReference type="Proteomes" id="UP001302274">
    <property type="component" value="Unassembled WGS sequence"/>
</dbReference>
<comment type="caution">
    <text evidence="3">The sequence shown here is derived from an EMBL/GenBank/DDBJ whole genome shotgun (WGS) entry which is preliminary data.</text>
</comment>
<dbReference type="PANTHER" id="PTHR23028:SF53">
    <property type="entry name" value="ACYL_TRANSF_3 DOMAIN-CONTAINING PROTEIN"/>
    <property type="match status" value="1"/>
</dbReference>
<dbReference type="InterPro" id="IPR050879">
    <property type="entry name" value="Acyltransferase_3"/>
</dbReference>
<keyword evidence="1" id="KW-1133">Transmembrane helix</keyword>
<proteinExistence type="predicted"/>
<gene>
    <name evidence="3" type="ORF">SHI21_03975</name>
</gene>
<feature type="transmembrane region" description="Helical" evidence="1">
    <location>
        <begin position="278"/>
        <end position="298"/>
    </location>
</feature>
<feature type="transmembrane region" description="Helical" evidence="1">
    <location>
        <begin position="247"/>
        <end position="266"/>
    </location>
</feature>
<sequence length="344" mass="40674">MNKSSKTFNLMLPFNIIWLRMLAIFLVYLGHSELHLGGGYGATFFLTLSGYIFTRLFLQDQVHGQEVYFLDFLSQRILKVFPTITTLVFVSIFTKSALHLKVDFLQVLSVLTFTSNYYNSYYGHPNNGLAHLWTLSVYMQFIVIYFVIFKYLKSRKKLTIFFILLSLFCLGYRSLLVTMNLGTSSYIYNSLETRIDALSIGALLALNIEYFYEHHFYSWLKHPMAFGVNLVLIYFIGQLVPHWRNSFGFSIHAIFYGVLIYQVLNYNSFLIRDRYYKTLSLLCFWFYFFHPWAFIIGHKLPFDRAWQVLMGALIFVVSMIGFILIREKSKIYFVSNWKRFQKIN</sequence>
<feature type="transmembrane region" description="Helical" evidence="1">
    <location>
        <begin position="158"/>
        <end position="175"/>
    </location>
</feature>
<keyword evidence="1" id="KW-0812">Transmembrane</keyword>
<keyword evidence="3" id="KW-0808">Transferase</keyword>
<evidence type="ECO:0000256" key="1">
    <source>
        <dbReference type="SAM" id="Phobius"/>
    </source>
</evidence>
<dbReference type="InterPro" id="IPR002656">
    <property type="entry name" value="Acyl_transf_3_dom"/>
</dbReference>
<dbReference type="EMBL" id="JAYGJQ010000001">
    <property type="protein sequence ID" value="MEA9355341.1"/>
    <property type="molecule type" value="Genomic_DNA"/>
</dbReference>
<dbReference type="GO" id="GO:0016746">
    <property type="term" value="F:acyltransferase activity"/>
    <property type="evidence" value="ECO:0007669"/>
    <property type="project" value="UniProtKB-KW"/>
</dbReference>
<dbReference type="PANTHER" id="PTHR23028">
    <property type="entry name" value="ACETYLTRANSFERASE"/>
    <property type="match status" value="1"/>
</dbReference>
<feature type="transmembrane region" description="Helical" evidence="1">
    <location>
        <begin position="304"/>
        <end position="325"/>
    </location>
</feature>
<feature type="domain" description="Acyltransferase 3" evidence="2">
    <location>
        <begin position="16"/>
        <end position="325"/>
    </location>
</feature>
<feature type="transmembrane region" description="Helical" evidence="1">
    <location>
        <begin position="195"/>
        <end position="212"/>
    </location>
</feature>
<evidence type="ECO:0000259" key="2">
    <source>
        <dbReference type="Pfam" id="PF01757"/>
    </source>
</evidence>
<evidence type="ECO:0000313" key="4">
    <source>
        <dbReference type="Proteomes" id="UP001302274"/>
    </source>
</evidence>
<feature type="transmembrane region" description="Helical" evidence="1">
    <location>
        <begin position="224"/>
        <end position="241"/>
    </location>
</feature>
<feature type="transmembrane region" description="Helical" evidence="1">
    <location>
        <begin position="37"/>
        <end position="58"/>
    </location>
</feature>
<accession>A0ABU5VQM7</accession>
<reference evidence="3 4" key="1">
    <citation type="submission" date="2023-11" db="EMBL/GenBank/DDBJ databases">
        <title>A Novel Polar Bacteriovorax (B. antarcticus) Isolated from the Biocrust in Antarctica.</title>
        <authorList>
            <person name="Mun W."/>
            <person name="Choi S.Y."/>
            <person name="Mitchell R.J."/>
        </authorList>
    </citation>
    <scope>NUCLEOTIDE SEQUENCE [LARGE SCALE GENOMIC DNA]</scope>
    <source>
        <strain evidence="3 4">PP10</strain>
    </source>
</reference>
<keyword evidence="3" id="KW-0012">Acyltransferase</keyword>
<name>A0ABU5VQM7_9BACT</name>
<keyword evidence="1" id="KW-0472">Membrane</keyword>
<protein>
    <submittedName>
        <fullName evidence="3">Acyltransferase family protein</fullName>
    </submittedName>
</protein>
<dbReference type="RefSeq" id="WP_323574844.1">
    <property type="nucleotide sequence ID" value="NZ_JAYGJQ010000001.1"/>
</dbReference>
<feature type="transmembrane region" description="Helical" evidence="1">
    <location>
        <begin position="78"/>
        <end position="98"/>
    </location>
</feature>